<organism evidence="3 4">
    <name type="scientific">Halalkalibaculum roseum</name>
    <dbReference type="NCBI Taxonomy" id="2709311"/>
    <lineage>
        <taxon>Bacteria</taxon>
        <taxon>Pseudomonadati</taxon>
        <taxon>Balneolota</taxon>
        <taxon>Balneolia</taxon>
        <taxon>Balneolales</taxon>
        <taxon>Balneolaceae</taxon>
        <taxon>Halalkalibaculum</taxon>
    </lineage>
</organism>
<evidence type="ECO:0000256" key="2">
    <source>
        <dbReference type="SAM" id="MobiDB-lite"/>
    </source>
</evidence>
<feature type="region of interest" description="Disordered" evidence="2">
    <location>
        <begin position="127"/>
        <end position="158"/>
    </location>
</feature>
<gene>
    <name evidence="3" type="ORF">G3570_11140</name>
</gene>
<dbReference type="RefSeq" id="WP_165142292.1">
    <property type="nucleotide sequence ID" value="NZ_JAALLT010000003.1"/>
</dbReference>
<evidence type="ECO:0000313" key="3">
    <source>
        <dbReference type="EMBL" id="NGP77192.1"/>
    </source>
</evidence>
<dbReference type="Proteomes" id="UP000473278">
    <property type="component" value="Unassembled WGS sequence"/>
</dbReference>
<evidence type="ECO:0000313" key="4">
    <source>
        <dbReference type="Proteomes" id="UP000473278"/>
    </source>
</evidence>
<name>A0A6M1SW80_9BACT</name>
<keyword evidence="4" id="KW-1185">Reference proteome</keyword>
<evidence type="ECO:0000256" key="1">
    <source>
        <dbReference type="SAM" id="Coils"/>
    </source>
</evidence>
<sequence length="158" mass="18231">MSSDSREEREKLKEEYKQHYRKIREVKERLARSKKTQNISDALKNMDTTQLTDNFDEFLYKVKSKIANVEARLDVAMDSLAMSEDDAIAEVERDEELKKAKAKETLRQAKIEMGLLYTEIEQQADSISVEKTIGTKKSTEEKAESSTAEETDNSKKEN</sequence>
<accession>A0A6M1SW80</accession>
<dbReference type="EMBL" id="JAALLT010000003">
    <property type="protein sequence ID" value="NGP77192.1"/>
    <property type="molecule type" value="Genomic_DNA"/>
</dbReference>
<keyword evidence="1" id="KW-0175">Coiled coil</keyword>
<proteinExistence type="predicted"/>
<dbReference type="AlphaFoldDB" id="A0A6M1SW80"/>
<protein>
    <submittedName>
        <fullName evidence="3">Uncharacterized protein</fullName>
    </submittedName>
</protein>
<reference evidence="3 4" key="1">
    <citation type="submission" date="2020-02" db="EMBL/GenBank/DDBJ databases">
        <title>Balneolaceae bacterium YR4-1, complete genome.</title>
        <authorList>
            <person name="Li Y."/>
            <person name="Wu S."/>
        </authorList>
    </citation>
    <scope>NUCLEOTIDE SEQUENCE [LARGE SCALE GENOMIC DNA]</scope>
    <source>
        <strain evidence="3 4">YR4-1</strain>
    </source>
</reference>
<comment type="caution">
    <text evidence="3">The sequence shown here is derived from an EMBL/GenBank/DDBJ whole genome shotgun (WGS) entry which is preliminary data.</text>
</comment>
<feature type="coiled-coil region" evidence="1">
    <location>
        <begin position="2"/>
        <end position="36"/>
    </location>
</feature>